<evidence type="ECO:0000256" key="2">
    <source>
        <dbReference type="ARBA" id="ARBA00022801"/>
    </source>
</evidence>
<accession>A0A5C6DPW1</accession>
<evidence type="ECO:0000313" key="4">
    <source>
        <dbReference type="EMBL" id="TWU38214.1"/>
    </source>
</evidence>
<dbReference type="PANTHER" id="PTHR42693:SF53">
    <property type="entry name" value="ENDO-4-O-SULFATASE"/>
    <property type="match status" value="1"/>
</dbReference>
<sequence>MNNSCYLHRIRLFVSVLIMLLVSARSFADELPNVLWIVTDDQRVDSIVAFNQMRHGTSDSPLGHVLSPNVDRLAKMGTTFINTFNQNPGCAPSRTLMHTGRYSHRTGVYGFEYYNPVGQDHWRPMVPEILRDKVGYQTLAVGKLGIRAQHFATKGGSIPPLYQTNLGYRKEFAAKGLVDWNPETKWTKAGPGPKNEMFYFADGTQLIWPEIPDATPNDRTEILRRLDLLREYAPGDEHQNGGILGGVNPQTGDRTRDGSFTGALLDHLAHPGSQYTDMLGRKQRGPDNDKPLFAYVGYEFPHTPVLPPAEFREKFQELKYEIPTFTDEELASFPPQLVKLYKNSQSNHFTDDEKHQMIADYYAFCAFGDSLVGQAVDGFIEFSKNQKRPWMVLYVCGDHGWRLNEHGMVSKFSHYDTDLHNPIIVVSSDKRQFPAGKVVKDFTCFVDMAPTFLAAAGIDISSPDYQYLDGRDLAKTAAGTVQPRDYIIAEPTWVIGPRAVIRTKDYKFAMKIRPRTGHTMTTATAGKDFKWAITAELKDIEPTLFDLSKDPGEVNNVAFDERYRPVLDVLRTKLQDIVLGDGRVEVAWTKQGRDTAHLSNYASGANDGRIELPETIRTK</sequence>
<name>A0A5C6DPW1_9BACT</name>
<keyword evidence="5" id="KW-1185">Reference proteome</keyword>
<dbReference type="RefSeq" id="WP_146526562.1">
    <property type="nucleotide sequence ID" value="NZ_SJPV01000004.1"/>
</dbReference>
<evidence type="ECO:0000256" key="1">
    <source>
        <dbReference type="ARBA" id="ARBA00008779"/>
    </source>
</evidence>
<comment type="similarity">
    <text evidence="1">Belongs to the sulfatase family.</text>
</comment>
<proteinExistence type="inferred from homology"/>
<dbReference type="Pfam" id="PF00884">
    <property type="entry name" value="Sulfatase"/>
    <property type="match status" value="1"/>
</dbReference>
<dbReference type="InterPro" id="IPR017850">
    <property type="entry name" value="Alkaline_phosphatase_core_sf"/>
</dbReference>
<dbReference type="PANTHER" id="PTHR42693">
    <property type="entry name" value="ARYLSULFATASE FAMILY MEMBER"/>
    <property type="match status" value="1"/>
</dbReference>
<dbReference type="InterPro" id="IPR000917">
    <property type="entry name" value="Sulfatase_N"/>
</dbReference>
<keyword evidence="2" id="KW-0378">Hydrolase</keyword>
<dbReference type="Gene3D" id="3.40.720.10">
    <property type="entry name" value="Alkaline Phosphatase, subunit A"/>
    <property type="match status" value="1"/>
</dbReference>
<dbReference type="InterPro" id="IPR050738">
    <property type="entry name" value="Sulfatase"/>
</dbReference>
<dbReference type="EMBL" id="SJPV01000004">
    <property type="protein sequence ID" value="TWU38214.1"/>
    <property type="molecule type" value="Genomic_DNA"/>
</dbReference>
<evidence type="ECO:0000259" key="3">
    <source>
        <dbReference type="Pfam" id="PF00884"/>
    </source>
</evidence>
<comment type="caution">
    <text evidence="4">The sequence shown here is derived from an EMBL/GenBank/DDBJ whole genome shotgun (WGS) entry which is preliminary data.</text>
</comment>
<evidence type="ECO:0000313" key="5">
    <source>
        <dbReference type="Proteomes" id="UP000319143"/>
    </source>
</evidence>
<dbReference type="CDD" id="cd16153">
    <property type="entry name" value="sulfatase_like"/>
    <property type="match status" value="1"/>
</dbReference>
<protein>
    <submittedName>
        <fullName evidence="4">Sulfatase</fullName>
    </submittedName>
</protein>
<organism evidence="4 5">
    <name type="scientific">Novipirellula artificiosorum</name>
    <dbReference type="NCBI Taxonomy" id="2528016"/>
    <lineage>
        <taxon>Bacteria</taxon>
        <taxon>Pseudomonadati</taxon>
        <taxon>Planctomycetota</taxon>
        <taxon>Planctomycetia</taxon>
        <taxon>Pirellulales</taxon>
        <taxon>Pirellulaceae</taxon>
        <taxon>Novipirellula</taxon>
    </lineage>
</organism>
<dbReference type="OrthoDB" id="9803751at2"/>
<feature type="domain" description="Sulfatase N-terminal" evidence="3">
    <location>
        <begin position="32"/>
        <end position="458"/>
    </location>
</feature>
<dbReference type="AlphaFoldDB" id="A0A5C6DPW1"/>
<gene>
    <name evidence="4" type="ORF">Poly41_26900</name>
</gene>
<dbReference type="GO" id="GO:0004065">
    <property type="term" value="F:arylsulfatase activity"/>
    <property type="evidence" value="ECO:0007669"/>
    <property type="project" value="TreeGrafter"/>
</dbReference>
<reference evidence="4 5" key="1">
    <citation type="submission" date="2019-02" db="EMBL/GenBank/DDBJ databases">
        <title>Deep-cultivation of Planctomycetes and their phenomic and genomic characterization uncovers novel biology.</title>
        <authorList>
            <person name="Wiegand S."/>
            <person name="Jogler M."/>
            <person name="Boedeker C."/>
            <person name="Pinto D."/>
            <person name="Vollmers J."/>
            <person name="Rivas-Marin E."/>
            <person name="Kohn T."/>
            <person name="Peeters S.H."/>
            <person name="Heuer A."/>
            <person name="Rast P."/>
            <person name="Oberbeckmann S."/>
            <person name="Bunk B."/>
            <person name="Jeske O."/>
            <person name="Meyerdierks A."/>
            <person name="Storesund J.E."/>
            <person name="Kallscheuer N."/>
            <person name="Luecker S."/>
            <person name="Lage O.M."/>
            <person name="Pohl T."/>
            <person name="Merkel B.J."/>
            <person name="Hornburger P."/>
            <person name="Mueller R.-W."/>
            <person name="Bruemmer F."/>
            <person name="Labrenz M."/>
            <person name="Spormann A.M."/>
            <person name="Op Den Camp H."/>
            <person name="Overmann J."/>
            <person name="Amann R."/>
            <person name="Jetten M.S.M."/>
            <person name="Mascher T."/>
            <person name="Medema M.H."/>
            <person name="Devos D.P."/>
            <person name="Kaster A.-K."/>
            <person name="Ovreas L."/>
            <person name="Rohde M."/>
            <person name="Galperin M.Y."/>
            <person name="Jogler C."/>
        </authorList>
    </citation>
    <scope>NUCLEOTIDE SEQUENCE [LARGE SCALE GENOMIC DNA]</scope>
    <source>
        <strain evidence="4 5">Poly41</strain>
    </source>
</reference>
<dbReference type="Proteomes" id="UP000319143">
    <property type="component" value="Unassembled WGS sequence"/>
</dbReference>
<dbReference type="SUPFAM" id="SSF53649">
    <property type="entry name" value="Alkaline phosphatase-like"/>
    <property type="match status" value="1"/>
</dbReference>